<proteinExistence type="predicted"/>
<dbReference type="SUPFAM" id="SSF51556">
    <property type="entry name" value="Metallo-dependent hydrolases"/>
    <property type="match status" value="1"/>
</dbReference>
<protein>
    <recommendedName>
        <fullName evidence="3">Adenosine deaminase</fullName>
    </recommendedName>
</protein>
<dbReference type="Proteomes" id="UP000614721">
    <property type="component" value="Unassembled WGS sequence"/>
</dbReference>
<dbReference type="Gene3D" id="3.20.20.140">
    <property type="entry name" value="Metal-dependent hydrolases"/>
    <property type="match status" value="2"/>
</dbReference>
<reference evidence="1 2" key="1">
    <citation type="submission" date="2020-11" db="EMBL/GenBank/DDBJ databases">
        <title>Enhanced detection system for hospital associated transmission using whole genome sequencing surveillance.</title>
        <authorList>
            <person name="Harrison L.H."/>
            <person name="Van Tyne D."/>
            <person name="Marsh J.W."/>
            <person name="Griffith M.P."/>
            <person name="Snyder D.J."/>
            <person name="Cooper V.S."/>
            <person name="Mustapha M."/>
        </authorList>
    </citation>
    <scope>NUCLEOTIDE SEQUENCE [LARGE SCALE GENOMIC DNA]</scope>
    <source>
        <strain evidence="1 2">PR00075</strain>
    </source>
</reference>
<gene>
    <name evidence="1" type="ORF">I4902_03110</name>
</gene>
<comment type="caution">
    <text evidence="1">The sequence shown here is derived from an EMBL/GenBank/DDBJ whole genome shotgun (WGS) entry which is preliminary data.</text>
</comment>
<accession>A0ABS0IQH8</accession>
<organism evidence="1 2">
    <name type="scientific">Proteus alimentorum</name>
    <dbReference type="NCBI Taxonomy" id="1973495"/>
    <lineage>
        <taxon>Bacteria</taxon>
        <taxon>Pseudomonadati</taxon>
        <taxon>Pseudomonadota</taxon>
        <taxon>Gammaproteobacteria</taxon>
        <taxon>Enterobacterales</taxon>
        <taxon>Morganellaceae</taxon>
        <taxon>Proteus</taxon>
    </lineage>
</organism>
<dbReference type="EMBL" id="JADSJP010000003">
    <property type="protein sequence ID" value="MBG2878256.1"/>
    <property type="molecule type" value="Genomic_DNA"/>
</dbReference>
<keyword evidence="2" id="KW-1185">Reference proteome</keyword>
<evidence type="ECO:0000313" key="1">
    <source>
        <dbReference type="EMBL" id="MBG2878256.1"/>
    </source>
</evidence>
<dbReference type="PANTHER" id="PTHR11409:SF43">
    <property type="entry name" value="ADENOSINE DEAMINASE"/>
    <property type="match status" value="1"/>
</dbReference>
<dbReference type="InterPro" id="IPR006330">
    <property type="entry name" value="Ado/ade_deaminase"/>
</dbReference>
<evidence type="ECO:0008006" key="3">
    <source>
        <dbReference type="Google" id="ProtNLM"/>
    </source>
</evidence>
<name>A0ABS0IQH8_9GAMM</name>
<dbReference type="InterPro" id="IPR032466">
    <property type="entry name" value="Metal_Hydrolase"/>
</dbReference>
<sequence length="905" mass="107142">MFINQFILSEPELYTQLIGFFDGEYKSNPDKLIEEILHKVTYRNWHRKHFNLADQHFHAHWENLVNRKEKNKGWSLALLNQASRYYFCDDVRRIKILPEKFSEWQSWIADQSGLPVIAYKIRSQLNEDGLDFFHVEFDNKISQYIESCIGYKTITSPYFPLLEDYIHSEGLNETHMHIMGTTFFEILWMDALINPKQNLEEMRKEYNKDRVKLLYATQNSLSSPEDYYHLLIVARVLREILILSALNKGDELIKAKEEYLVDVIDKNNLFKGENNFFYEVNYYNEVQQHKKHYKETALHIKIQDRINKSEDYRLDCYYLLYLICMNCYQRLLVQRSDQYGFDQFQKFADDGVREHYENEFSHRFYQLHGSVNRSTNTLQNNFHSKLIASNLPLSDIDLIEARFAPKGTTEKNENLLASILKGFVEFSGIPEKSHNLNRLAELALINQRPKLRLIAHFIKMPWKRLDDLRKERNKEQQEIVKDIFHYNNVRDGVLKKAILLFDLMDNNASLKKIITGVDVAANELEAPPEVFSELYRYARYRGIKKFTFHVGEDFVHLVTGVRKIYEAVTYLKLNNGDRIGHGTAIGIDPQYWIKNMPDNFYTTKAERLDDLLFIRELCINENLDGFNLHEIERKIKEQAKLFLTKKHIPHNIIFDEDNINFLEKENIIFNNILDEVDDKSVKAKSYILKIKAMMNEYIGDDFIFNIDDLQSSLQYRNCNPRLFLDFLEKKQLGEFKKLDMIGKVGIVEKEYQMYNNIPINVLPYLFLRWFSLNSAIEGETLVEVEKSEFTRVQLIKLQQCVQHIIAKKKVIIETLPTSNVRISHYDSIEQHHIFRWLKIKGREIEGDADLDVILGSDDPGIFATDVRNEVYHIFTSLIHNYDYSQHDALEVIRRLNQNSRIFSFQ</sequence>
<evidence type="ECO:0000313" key="2">
    <source>
        <dbReference type="Proteomes" id="UP000614721"/>
    </source>
</evidence>
<dbReference type="RefSeq" id="WP_196566431.1">
    <property type="nucleotide sequence ID" value="NZ_JADRYY010000004.1"/>
</dbReference>
<dbReference type="PANTHER" id="PTHR11409">
    <property type="entry name" value="ADENOSINE DEAMINASE"/>
    <property type="match status" value="1"/>
</dbReference>